<dbReference type="KEGG" id="cbw:RR42_m1672"/>
<dbReference type="EMBL" id="CP010536">
    <property type="protein sequence ID" value="AJG19069.1"/>
    <property type="molecule type" value="Genomic_DNA"/>
</dbReference>
<dbReference type="OrthoDB" id="9182645at2"/>
<evidence type="ECO:0000313" key="2">
    <source>
        <dbReference type="Proteomes" id="UP000031843"/>
    </source>
</evidence>
<dbReference type="Proteomes" id="UP000031843">
    <property type="component" value="Chromosome main"/>
</dbReference>
<name>A0A0C4Y9Z1_9BURK</name>
<reference evidence="1 2" key="1">
    <citation type="journal article" date="2015" name="Genome Announc.">
        <title>Complete Genome Sequence of Cupriavidus basilensis 4G11, Isolated from the Oak Ridge Field Research Center Site.</title>
        <authorList>
            <person name="Ray J."/>
            <person name="Waters R.J."/>
            <person name="Skerker J.M."/>
            <person name="Kuehl J.V."/>
            <person name="Price M.N."/>
            <person name="Huang J."/>
            <person name="Chakraborty R."/>
            <person name="Arkin A.P."/>
            <person name="Deutschbauer A."/>
        </authorList>
    </citation>
    <scope>NUCLEOTIDE SEQUENCE [LARGE SCALE GENOMIC DNA]</scope>
    <source>
        <strain evidence="1">4G11</strain>
    </source>
</reference>
<dbReference type="AlphaFoldDB" id="A0A0C4Y9Z1"/>
<dbReference type="RefSeq" id="WP_043345584.1">
    <property type="nucleotide sequence ID" value="NZ_CP010536.1"/>
</dbReference>
<gene>
    <name evidence="1" type="ORF">RR42_m1672</name>
</gene>
<sequence length="66" mass="7080">MATDKKDPVPALPATLEESVARPDFHLVVVHPFGSYSRGAALTGADEIATILAGENAHHCRRVFPQ</sequence>
<evidence type="ECO:0000313" key="1">
    <source>
        <dbReference type="EMBL" id="AJG19069.1"/>
    </source>
</evidence>
<dbReference type="STRING" id="68895.RR42_m1672"/>
<keyword evidence="2" id="KW-1185">Reference proteome</keyword>
<accession>A0A0C4Y9Z1</accession>
<proteinExistence type="predicted"/>
<protein>
    <submittedName>
        <fullName evidence="1">Uncharacterized protein</fullName>
    </submittedName>
</protein>
<organism evidence="1 2">
    <name type="scientific">Cupriavidus basilensis</name>
    <dbReference type="NCBI Taxonomy" id="68895"/>
    <lineage>
        <taxon>Bacteria</taxon>
        <taxon>Pseudomonadati</taxon>
        <taxon>Pseudomonadota</taxon>
        <taxon>Betaproteobacteria</taxon>
        <taxon>Burkholderiales</taxon>
        <taxon>Burkholderiaceae</taxon>
        <taxon>Cupriavidus</taxon>
    </lineage>
</organism>